<dbReference type="EMBL" id="UINC01045462">
    <property type="protein sequence ID" value="SVB52250.1"/>
    <property type="molecule type" value="Genomic_DNA"/>
</dbReference>
<protein>
    <recommendedName>
        <fullName evidence="1">Glycosyltransferase 2-like domain-containing protein</fullName>
    </recommendedName>
</protein>
<organism evidence="2">
    <name type="scientific">marine metagenome</name>
    <dbReference type="NCBI Taxonomy" id="408172"/>
    <lineage>
        <taxon>unclassified sequences</taxon>
        <taxon>metagenomes</taxon>
        <taxon>ecological metagenomes</taxon>
    </lineage>
</organism>
<accession>A0A382ENE6</accession>
<dbReference type="Gene3D" id="3.90.550.10">
    <property type="entry name" value="Spore Coat Polysaccharide Biosynthesis Protein SpsA, Chain A"/>
    <property type="match status" value="1"/>
</dbReference>
<dbReference type="AlphaFoldDB" id="A0A382ENE6"/>
<evidence type="ECO:0000313" key="2">
    <source>
        <dbReference type="EMBL" id="SVB52250.1"/>
    </source>
</evidence>
<dbReference type="InterPro" id="IPR050256">
    <property type="entry name" value="Glycosyltransferase_2"/>
</dbReference>
<dbReference type="CDD" id="cd04179">
    <property type="entry name" value="DPM_DPG-synthase_like"/>
    <property type="match status" value="1"/>
</dbReference>
<gene>
    <name evidence="2" type="ORF">METZ01_LOCUS205104</name>
</gene>
<name>A0A382ENE6_9ZZZZ</name>
<feature type="domain" description="Glycosyltransferase 2-like" evidence="1">
    <location>
        <begin position="24"/>
        <end position="186"/>
    </location>
</feature>
<sequence>MDRGIVTLFVYIFLSIRVLRMKLSIVIPVYNESETICEVIRRVEEVDSDKEIIIVDDGSTDGTRALLKEYEEKEGFEVIYQPKNKGKGAALRAGFEKAKGEVIIVQDADLEYDPKDYDVLLEPIFDERADVVYGSRFLGGPHRVLFFWHYLGNMFLTTLSNMFTNVNLSDMETGYKVFRRKILESITLKSNRFGFEPEFTSKVAQKKFIIYEVPISYSGRDYSAGKKINWKDGVAALWFIFRFRFFD</sequence>
<dbReference type="PANTHER" id="PTHR48090:SF7">
    <property type="entry name" value="RFBJ PROTEIN"/>
    <property type="match status" value="1"/>
</dbReference>
<proteinExistence type="predicted"/>
<dbReference type="SUPFAM" id="SSF53448">
    <property type="entry name" value="Nucleotide-diphospho-sugar transferases"/>
    <property type="match status" value="1"/>
</dbReference>
<dbReference type="PANTHER" id="PTHR48090">
    <property type="entry name" value="UNDECAPRENYL-PHOSPHATE 4-DEOXY-4-FORMAMIDO-L-ARABINOSE TRANSFERASE-RELATED"/>
    <property type="match status" value="1"/>
</dbReference>
<dbReference type="InterPro" id="IPR029044">
    <property type="entry name" value="Nucleotide-diphossugar_trans"/>
</dbReference>
<dbReference type="InterPro" id="IPR001173">
    <property type="entry name" value="Glyco_trans_2-like"/>
</dbReference>
<dbReference type="Pfam" id="PF00535">
    <property type="entry name" value="Glycos_transf_2"/>
    <property type="match status" value="1"/>
</dbReference>
<evidence type="ECO:0000259" key="1">
    <source>
        <dbReference type="Pfam" id="PF00535"/>
    </source>
</evidence>
<reference evidence="2" key="1">
    <citation type="submission" date="2018-05" db="EMBL/GenBank/DDBJ databases">
        <authorList>
            <person name="Lanie J.A."/>
            <person name="Ng W.-L."/>
            <person name="Kazmierczak K.M."/>
            <person name="Andrzejewski T.M."/>
            <person name="Davidsen T.M."/>
            <person name="Wayne K.J."/>
            <person name="Tettelin H."/>
            <person name="Glass J.I."/>
            <person name="Rusch D."/>
            <person name="Podicherti R."/>
            <person name="Tsui H.-C.T."/>
            <person name="Winkler M.E."/>
        </authorList>
    </citation>
    <scope>NUCLEOTIDE SEQUENCE</scope>
</reference>